<dbReference type="OrthoDB" id="264354at2759"/>
<sequence>MSVCRKANFLGKRFLSWVKCIRSVEKIVLLCEAPRQLRSLVHPFYVLEITCVLWLLYMIISHTGVKTCDHGSLDRPLWTKLLPVAIGITGGLVITCVLSKIYVQLLRRRRAFNRVSLRPGRARAGQACRAPYSRRPPVRVLDRTSSKWPLLNNARESPAEDSSVKT</sequence>
<comment type="caution">
    <text evidence="2">The sequence shown here is derived from an EMBL/GenBank/DDBJ whole genome shotgun (WGS) entry which is preliminary data.</text>
</comment>
<dbReference type="VEuPathDB" id="VectorBase:HLOH_061833"/>
<evidence type="ECO:0000313" key="3">
    <source>
        <dbReference type="Proteomes" id="UP000821853"/>
    </source>
</evidence>
<keyword evidence="1" id="KW-0812">Transmembrane</keyword>
<dbReference type="EMBL" id="JABSTR010000010">
    <property type="protein sequence ID" value="KAH9380463.1"/>
    <property type="molecule type" value="Genomic_DNA"/>
</dbReference>
<accession>A0A9J6H174</accession>
<feature type="transmembrane region" description="Helical" evidence="1">
    <location>
        <begin position="81"/>
        <end position="103"/>
    </location>
</feature>
<gene>
    <name evidence="2" type="ORF">HPB48_008793</name>
</gene>
<name>A0A9J6H174_HAELO</name>
<evidence type="ECO:0000256" key="1">
    <source>
        <dbReference type="SAM" id="Phobius"/>
    </source>
</evidence>
<feature type="transmembrane region" description="Helical" evidence="1">
    <location>
        <begin position="44"/>
        <end position="61"/>
    </location>
</feature>
<keyword evidence="1" id="KW-0472">Membrane</keyword>
<keyword evidence="1" id="KW-1133">Transmembrane helix</keyword>
<proteinExistence type="predicted"/>
<keyword evidence="3" id="KW-1185">Reference proteome</keyword>
<organism evidence="2 3">
    <name type="scientific">Haemaphysalis longicornis</name>
    <name type="common">Bush tick</name>
    <dbReference type="NCBI Taxonomy" id="44386"/>
    <lineage>
        <taxon>Eukaryota</taxon>
        <taxon>Metazoa</taxon>
        <taxon>Ecdysozoa</taxon>
        <taxon>Arthropoda</taxon>
        <taxon>Chelicerata</taxon>
        <taxon>Arachnida</taxon>
        <taxon>Acari</taxon>
        <taxon>Parasitiformes</taxon>
        <taxon>Ixodida</taxon>
        <taxon>Ixodoidea</taxon>
        <taxon>Ixodidae</taxon>
        <taxon>Haemaphysalinae</taxon>
        <taxon>Haemaphysalis</taxon>
    </lineage>
</organism>
<protein>
    <submittedName>
        <fullName evidence="2">Uncharacterized protein</fullName>
    </submittedName>
</protein>
<evidence type="ECO:0000313" key="2">
    <source>
        <dbReference type="EMBL" id="KAH9380463.1"/>
    </source>
</evidence>
<dbReference type="AlphaFoldDB" id="A0A9J6H174"/>
<dbReference type="Proteomes" id="UP000821853">
    <property type="component" value="Chromosome 8"/>
</dbReference>
<reference evidence="2 3" key="1">
    <citation type="journal article" date="2020" name="Cell">
        <title>Large-Scale Comparative Analyses of Tick Genomes Elucidate Their Genetic Diversity and Vector Capacities.</title>
        <authorList>
            <consortium name="Tick Genome and Microbiome Consortium (TIGMIC)"/>
            <person name="Jia N."/>
            <person name="Wang J."/>
            <person name="Shi W."/>
            <person name="Du L."/>
            <person name="Sun Y."/>
            <person name="Zhan W."/>
            <person name="Jiang J.F."/>
            <person name="Wang Q."/>
            <person name="Zhang B."/>
            <person name="Ji P."/>
            <person name="Bell-Sakyi L."/>
            <person name="Cui X.M."/>
            <person name="Yuan T.T."/>
            <person name="Jiang B.G."/>
            <person name="Yang W.F."/>
            <person name="Lam T.T."/>
            <person name="Chang Q.C."/>
            <person name="Ding S.J."/>
            <person name="Wang X.J."/>
            <person name="Zhu J.G."/>
            <person name="Ruan X.D."/>
            <person name="Zhao L."/>
            <person name="Wei J.T."/>
            <person name="Ye R.Z."/>
            <person name="Que T.C."/>
            <person name="Du C.H."/>
            <person name="Zhou Y.H."/>
            <person name="Cheng J.X."/>
            <person name="Dai P.F."/>
            <person name="Guo W.B."/>
            <person name="Han X.H."/>
            <person name="Huang E.J."/>
            <person name="Li L.F."/>
            <person name="Wei W."/>
            <person name="Gao Y.C."/>
            <person name="Liu J.Z."/>
            <person name="Shao H.Z."/>
            <person name="Wang X."/>
            <person name="Wang C.C."/>
            <person name="Yang T.C."/>
            <person name="Huo Q.B."/>
            <person name="Li W."/>
            <person name="Chen H.Y."/>
            <person name="Chen S.E."/>
            <person name="Zhou L.G."/>
            <person name="Ni X.B."/>
            <person name="Tian J.H."/>
            <person name="Sheng Y."/>
            <person name="Liu T."/>
            <person name="Pan Y.S."/>
            <person name="Xia L.Y."/>
            <person name="Li J."/>
            <person name="Zhao F."/>
            <person name="Cao W.C."/>
        </authorList>
    </citation>
    <scope>NUCLEOTIDE SEQUENCE [LARGE SCALE GENOMIC DNA]</scope>
    <source>
        <strain evidence="2">HaeL-2018</strain>
    </source>
</reference>